<feature type="signal peptide" evidence="1">
    <location>
        <begin position="1"/>
        <end position="18"/>
    </location>
</feature>
<dbReference type="RefSeq" id="WP_238218276.1">
    <property type="nucleotide sequence ID" value="NZ_BPUS01000043.1"/>
</dbReference>
<sequence length="186" mass="19985">MYRILLVLLAFFASTTFADEREQRRHHANDELRLPVVYDAQGKAVGSLEVYSGVNGVFLNIGGRAVFVAIDHKRVGALQYTTSAYEWVGAGFVPYMSHDCSGSMAVADAGSPAPAMPVREGADVTVYIAGTEPSGGVQVWSYKTVNALTGVATCTSVPFDAGGNSWPIKSTYPLTQHFPEPLRVSH</sequence>
<dbReference type="AlphaFoldDB" id="A0AA37IK18"/>
<reference evidence="2" key="1">
    <citation type="submission" date="2022-09" db="EMBL/GenBank/DDBJ databases">
        <title>Isolation and characterization of 3-chlorobenzoate degrading bacteria from soils in Shizuoka.</title>
        <authorList>
            <person name="Ifat A."/>
            <person name="Ogawa N."/>
            <person name="Kimbara K."/>
            <person name="Moriuchi R."/>
            <person name="Dohra H."/>
            <person name="Shintani M."/>
        </authorList>
    </citation>
    <scope>NUCLEOTIDE SEQUENCE</scope>
    <source>
        <strain evidence="2">19CS4-2</strain>
    </source>
</reference>
<dbReference type="Proteomes" id="UP001055111">
    <property type="component" value="Unassembled WGS sequence"/>
</dbReference>
<feature type="chain" id="PRO_5041304756" evidence="1">
    <location>
        <begin position="19"/>
        <end position="186"/>
    </location>
</feature>
<accession>A0AA37IK18</accession>
<dbReference type="EMBL" id="BPUS01000043">
    <property type="protein sequence ID" value="GJH30697.1"/>
    <property type="molecule type" value="Genomic_DNA"/>
</dbReference>
<proteinExistence type="predicted"/>
<evidence type="ECO:0000256" key="1">
    <source>
        <dbReference type="SAM" id="SignalP"/>
    </source>
</evidence>
<protein>
    <submittedName>
        <fullName evidence="2">Uncharacterized protein</fullName>
    </submittedName>
</protein>
<gene>
    <name evidence="2" type="ORF">CBA19CS42_39295</name>
</gene>
<keyword evidence="1" id="KW-0732">Signal</keyword>
<name>A0AA37IK18_9BURK</name>
<comment type="caution">
    <text evidence="2">The sequence shown here is derived from an EMBL/GenBank/DDBJ whole genome shotgun (WGS) entry which is preliminary data.</text>
</comment>
<organism evidence="2 3">
    <name type="scientific">Caballeronia novacaledonica</name>
    <dbReference type="NCBI Taxonomy" id="1544861"/>
    <lineage>
        <taxon>Bacteria</taxon>
        <taxon>Pseudomonadati</taxon>
        <taxon>Pseudomonadota</taxon>
        <taxon>Betaproteobacteria</taxon>
        <taxon>Burkholderiales</taxon>
        <taxon>Burkholderiaceae</taxon>
        <taxon>Caballeronia</taxon>
    </lineage>
</organism>
<evidence type="ECO:0000313" key="3">
    <source>
        <dbReference type="Proteomes" id="UP001055111"/>
    </source>
</evidence>
<evidence type="ECO:0000313" key="2">
    <source>
        <dbReference type="EMBL" id="GJH30697.1"/>
    </source>
</evidence>